<proteinExistence type="predicted"/>
<evidence type="ECO:0000256" key="1">
    <source>
        <dbReference type="SAM" id="Phobius"/>
    </source>
</evidence>
<evidence type="ECO:0000313" key="2">
    <source>
        <dbReference type="EMBL" id="MBE1237095.1"/>
    </source>
</evidence>
<accession>A0A8J7CQR0</accession>
<dbReference type="AlphaFoldDB" id="A0A8J7CQR0"/>
<keyword evidence="1" id="KW-1133">Transmembrane helix</keyword>
<evidence type="ECO:0000313" key="3">
    <source>
        <dbReference type="Proteomes" id="UP000631034"/>
    </source>
</evidence>
<keyword evidence="3" id="KW-1185">Reference proteome</keyword>
<sequence>MEDKRANTHGAGGFDSGSSLYLSLYIILLTFFIALVGVSTLNLDRTRQAVGSVLGAFSASSIFPGSAVEDISQSGQVLAVARQVFADLGALFQSEIPAARVEEPTPGRVLEVTLPASEFFQKNDDTPRALRTRLFDGLIAALAYGEDAGIPRRMTMTVLTGDASDSPYAGDASLEHRRAVALGELAFRRGASPRTVEIGLSPGPLGYIVFTFRIDFENPLERSAPP</sequence>
<protein>
    <recommendedName>
        <fullName evidence="4">Motility protein B-like N-terminal domain-containing protein</fullName>
    </recommendedName>
</protein>
<comment type="caution">
    <text evidence="2">The sequence shown here is derived from an EMBL/GenBank/DDBJ whole genome shotgun (WGS) entry which is preliminary data.</text>
</comment>
<dbReference type="Proteomes" id="UP000631034">
    <property type="component" value="Unassembled WGS sequence"/>
</dbReference>
<reference evidence="2" key="1">
    <citation type="submission" date="2020-10" db="EMBL/GenBank/DDBJ databases">
        <title>Genome sequence of the unusual species of purple photosynthetic bacteria, Phaeovibrio sulfidiphilus DSM 23193, type strain.</title>
        <authorList>
            <person name="Kyndt J.A."/>
            <person name="Meyer T.E."/>
        </authorList>
    </citation>
    <scope>NUCLEOTIDE SEQUENCE</scope>
    <source>
        <strain evidence="2">DSM 23193</strain>
    </source>
</reference>
<dbReference type="EMBL" id="JACZHT010000003">
    <property type="protein sequence ID" value="MBE1237095.1"/>
    <property type="molecule type" value="Genomic_DNA"/>
</dbReference>
<keyword evidence="1" id="KW-0812">Transmembrane</keyword>
<gene>
    <name evidence="2" type="ORF">IHV25_05475</name>
</gene>
<feature type="transmembrane region" description="Helical" evidence="1">
    <location>
        <begin position="20"/>
        <end position="38"/>
    </location>
</feature>
<keyword evidence="1" id="KW-0472">Membrane</keyword>
<evidence type="ECO:0008006" key="4">
    <source>
        <dbReference type="Google" id="ProtNLM"/>
    </source>
</evidence>
<organism evidence="2 3">
    <name type="scientific">Phaeovibrio sulfidiphilus</name>
    <dbReference type="NCBI Taxonomy" id="1220600"/>
    <lineage>
        <taxon>Bacteria</taxon>
        <taxon>Pseudomonadati</taxon>
        <taxon>Pseudomonadota</taxon>
        <taxon>Alphaproteobacteria</taxon>
        <taxon>Rhodospirillales</taxon>
        <taxon>Rhodospirillaceae</taxon>
        <taxon>Phaeovibrio</taxon>
    </lineage>
</organism>
<name>A0A8J7CQR0_9PROT</name>
<dbReference type="RefSeq" id="WP_192534100.1">
    <property type="nucleotide sequence ID" value="NZ_JACZHT010000003.1"/>
</dbReference>